<protein>
    <submittedName>
        <fullName evidence="1">Uncharacterized protein</fullName>
    </submittedName>
</protein>
<organism evidence="1">
    <name type="scientific">Lepeophtheirus salmonis</name>
    <name type="common">Salmon louse</name>
    <name type="synonym">Caligus salmonis</name>
    <dbReference type="NCBI Taxonomy" id="72036"/>
    <lineage>
        <taxon>Eukaryota</taxon>
        <taxon>Metazoa</taxon>
        <taxon>Ecdysozoa</taxon>
        <taxon>Arthropoda</taxon>
        <taxon>Crustacea</taxon>
        <taxon>Multicrustacea</taxon>
        <taxon>Hexanauplia</taxon>
        <taxon>Copepoda</taxon>
        <taxon>Siphonostomatoida</taxon>
        <taxon>Caligidae</taxon>
        <taxon>Lepeophtheirus</taxon>
    </lineage>
</organism>
<name>A0A0K2TJ92_LEPSM</name>
<dbReference type="AlphaFoldDB" id="A0A0K2TJ92"/>
<accession>A0A0K2TJ92</accession>
<reference evidence="1" key="1">
    <citation type="submission" date="2014-05" db="EMBL/GenBank/DDBJ databases">
        <authorList>
            <person name="Chronopoulou M."/>
        </authorList>
    </citation>
    <scope>NUCLEOTIDE SEQUENCE</scope>
    <source>
        <tissue evidence="1">Whole organism</tissue>
    </source>
</reference>
<evidence type="ECO:0000313" key="1">
    <source>
        <dbReference type="EMBL" id="CDW25722.1"/>
    </source>
</evidence>
<proteinExistence type="predicted"/>
<dbReference type="EMBL" id="HACA01008361">
    <property type="protein sequence ID" value="CDW25722.1"/>
    <property type="molecule type" value="Transcribed_RNA"/>
</dbReference>
<sequence length="62" mass="7434">MRNIWLVGFVDINVPLVPCLELHANNYPHLISRVWRFFYKSRYIKSDFNFDLTKMLVACNIT</sequence>